<gene>
    <name evidence="4" type="ORF">A5866_001935</name>
</gene>
<keyword evidence="2" id="KW-0804">Transcription</keyword>
<evidence type="ECO:0000313" key="4">
    <source>
        <dbReference type="EMBL" id="WYJ86851.1"/>
    </source>
</evidence>
<dbReference type="Pfam" id="PF08279">
    <property type="entry name" value="HTH_11"/>
    <property type="match status" value="1"/>
</dbReference>
<name>A0ABZ2T663_9ENTE</name>
<evidence type="ECO:0000256" key="2">
    <source>
        <dbReference type="ARBA" id="ARBA00023163"/>
    </source>
</evidence>
<dbReference type="Gene3D" id="1.10.10.10">
    <property type="entry name" value="Winged helix-like DNA-binding domain superfamily/Winged helix DNA-binding domain"/>
    <property type="match status" value="1"/>
</dbReference>
<dbReference type="RefSeq" id="WP_086443675.1">
    <property type="nucleotide sequence ID" value="NZ_CP147248.1"/>
</dbReference>
<dbReference type="InterPro" id="IPR036390">
    <property type="entry name" value="WH_DNA-bd_sf"/>
</dbReference>
<dbReference type="PANTHER" id="PTHR34580">
    <property type="match status" value="1"/>
</dbReference>
<dbReference type="InterPro" id="IPR036388">
    <property type="entry name" value="WH-like_DNA-bd_sf"/>
</dbReference>
<accession>A0ABZ2T663</accession>
<dbReference type="InterPro" id="IPR051534">
    <property type="entry name" value="CBASS_pafABC_assoc_protein"/>
</dbReference>
<dbReference type="PROSITE" id="PS52050">
    <property type="entry name" value="WYL"/>
    <property type="match status" value="1"/>
</dbReference>
<dbReference type="PANTHER" id="PTHR34580:SF8">
    <property type="entry name" value="WYL DOMAIN-CONTAINING PROTEIN"/>
    <property type="match status" value="1"/>
</dbReference>
<keyword evidence="5" id="KW-1185">Reference proteome</keyword>
<protein>
    <recommendedName>
        <fullName evidence="3">HTH deoR-type domain-containing protein</fullName>
    </recommendedName>
</protein>
<dbReference type="SUPFAM" id="SSF46785">
    <property type="entry name" value="Winged helix' DNA-binding domain"/>
    <property type="match status" value="1"/>
</dbReference>
<proteinExistence type="predicted"/>
<organism evidence="4 5">
    <name type="scientific">Candidatus Enterococcus lemimoniae</name>
    <dbReference type="NCBI Taxonomy" id="1834167"/>
    <lineage>
        <taxon>Bacteria</taxon>
        <taxon>Bacillati</taxon>
        <taxon>Bacillota</taxon>
        <taxon>Bacilli</taxon>
        <taxon>Lactobacillales</taxon>
        <taxon>Enterococcaceae</taxon>
        <taxon>Enterococcus</taxon>
    </lineage>
</organism>
<dbReference type="InterPro" id="IPR001034">
    <property type="entry name" value="DeoR_HTH"/>
</dbReference>
<dbReference type="Proteomes" id="UP000195080">
    <property type="component" value="Chromosome"/>
</dbReference>
<reference evidence="5" key="1">
    <citation type="submission" date="2017-05" db="EMBL/GenBank/DDBJ databases">
        <title>The Genome Sequence of EEnterococcus faecalis 9F2_4866.</title>
        <authorList>
            <consortium name="The Broad Institute Genomics Platform"/>
            <consortium name="The Broad Institute Genomic Center for Infectious Diseases"/>
            <person name="Earl A."/>
            <person name="Manson A."/>
            <person name="Schwartman J."/>
            <person name="Gilmore M."/>
            <person name="Abouelleil A."/>
            <person name="Cao P."/>
            <person name="Chapman S."/>
            <person name="Cusick C."/>
            <person name="Shea T."/>
            <person name="Young S."/>
            <person name="Neafsey D."/>
            <person name="Nusbaum C."/>
            <person name="Birren B."/>
        </authorList>
    </citation>
    <scope>NUCLEOTIDE SEQUENCE [LARGE SCALE GENOMIC DNA]</scope>
    <source>
        <strain evidence="5">12C11_DIV0727</strain>
    </source>
</reference>
<sequence length="308" mass="36011">MKKIERILAIIVLLLDNEIISTAQLAQRFEVTKRTIFRDIETIELAGFPIISHSGRNGGFSLVHSFKLRTHTYSGEEKQELINALNVSEGLFGVMDQQNMIKEKIELLQGATEKSQQVKTRFSFQSPTMHRPEIEAETKEKINCINLALKQNKKLLIDYVDNKGDHTKRMIHPYELMLMNGSWYIYSYCEARKAYRYFKVTRIRQLTIQQTTFETADYMNQKPAEANGELVQLRFRKEDLGKLYDYYTDDEIQVMDTYVEVTIYANQQKTLLPFLLMFGNGVNVISPIDLQEKHKQEILKLAETYRKE</sequence>
<dbReference type="InterPro" id="IPR026881">
    <property type="entry name" value="WYL_dom"/>
</dbReference>
<evidence type="ECO:0000313" key="5">
    <source>
        <dbReference type="Proteomes" id="UP000195080"/>
    </source>
</evidence>
<feature type="domain" description="HTH deoR-type" evidence="3">
    <location>
        <begin position="3"/>
        <end position="58"/>
    </location>
</feature>
<keyword evidence="1" id="KW-0805">Transcription regulation</keyword>
<dbReference type="SMART" id="SM00420">
    <property type="entry name" value="HTH_DEOR"/>
    <property type="match status" value="1"/>
</dbReference>
<evidence type="ECO:0000259" key="3">
    <source>
        <dbReference type="PROSITE" id="PS51000"/>
    </source>
</evidence>
<reference evidence="4 5" key="2">
    <citation type="submission" date="2024-03" db="EMBL/GenBank/DDBJ databases">
        <title>The Genome Sequence of Enterococcus sp. DIV0727d.</title>
        <authorList>
            <consortium name="The Broad Institute Genomics Platform"/>
            <consortium name="The Broad Institute Microbial Omics Core"/>
            <consortium name="The Broad Institute Genomic Center for Infectious Diseases"/>
            <person name="Earl A."/>
            <person name="Manson A."/>
            <person name="Gilmore M."/>
            <person name="Schwartman J."/>
            <person name="Shea T."/>
            <person name="Abouelleil A."/>
            <person name="Cao P."/>
            <person name="Chapman S."/>
            <person name="Cusick C."/>
            <person name="Young S."/>
            <person name="Neafsey D."/>
            <person name="Nusbaum C."/>
            <person name="Birren B."/>
        </authorList>
    </citation>
    <scope>NUCLEOTIDE SEQUENCE [LARGE SCALE GENOMIC DNA]</scope>
    <source>
        <strain evidence="4 5">12C11_DIV0727</strain>
    </source>
</reference>
<evidence type="ECO:0000256" key="1">
    <source>
        <dbReference type="ARBA" id="ARBA00023015"/>
    </source>
</evidence>
<dbReference type="Pfam" id="PF13280">
    <property type="entry name" value="WYL"/>
    <property type="match status" value="1"/>
</dbReference>
<dbReference type="PIRSF" id="PIRSF016838">
    <property type="entry name" value="PafC"/>
    <property type="match status" value="1"/>
</dbReference>
<dbReference type="InterPro" id="IPR013196">
    <property type="entry name" value="HTH_11"/>
</dbReference>
<dbReference type="InterPro" id="IPR028349">
    <property type="entry name" value="PafC-like"/>
</dbReference>
<dbReference type="EMBL" id="CP147248">
    <property type="protein sequence ID" value="WYJ86851.1"/>
    <property type="molecule type" value="Genomic_DNA"/>
</dbReference>
<dbReference type="PROSITE" id="PS51000">
    <property type="entry name" value="HTH_DEOR_2"/>
    <property type="match status" value="1"/>
</dbReference>